<evidence type="ECO:0000256" key="2">
    <source>
        <dbReference type="SAM" id="MobiDB-lite"/>
    </source>
</evidence>
<feature type="compositionally biased region" description="Low complexity" evidence="2">
    <location>
        <begin position="1194"/>
        <end position="1211"/>
    </location>
</feature>
<reference evidence="4" key="3">
    <citation type="journal article" date="2014" name="Nature">
        <title>Elephant shark genome provides unique insights into gnathostome evolution.</title>
        <authorList>
            <consortium name="International Elephant Shark Genome Sequencing Consortium"/>
            <person name="Venkatesh B."/>
            <person name="Lee A.P."/>
            <person name="Ravi V."/>
            <person name="Maurya A.K."/>
            <person name="Lian M.M."/>
            <person name="Swann J.B."/>
            <person name="Ohta Y."/>
            <person name="Flajnik M.F."/>
            <person name="Sutoh Y."/>
            <person name="Kasahara M."/>
            <person name="Hoon S."/>
            <person name="Gangu V."/>
            <person name="Roy S.W."/>
            <person name="Irimia M."/>
            <person name="Korzh V."/>
            <person name="Kondrychyn I."/>
            <person name="Lim Z.W."/>
            <person name="Tay B.H."/>
            <person name="Tohari S."/>
            <person name="Kong K.W."/>
            <person name="Ho S."/>
            <person name="Lorente-Galdos B."/>
            <person name="Quilez J."/>
            <person name="Marques-Bonet T."/>
            <person name="Raney B.J."/>
            <person name="Ingham P.W."/>
            <person name="Tay A."/>
            <person name="Hillier L.W."/>
            <person name="Minx P."/>
            <person name="Boehm T."/>
            <person name="Wilson R.K."/>
            <person name="Brenner S."/>
            <person name="Warren W.C."/>
        </authorList>
    </citation>
    <scope>NUCLEOTIDE SEQUENCE [LARGE SCALE GENOMIC DNA]</scope>
</reference>
<dbReference type="GO" id="GO:0005793">
    <property type="term" value="C:endoplasmic reticulum-Golgi intermediate compartment"/>
    <property type="evidence" value="ECO:0007669"/>
    <property type="project" value="TreeGrafter"/>
</dbReference>
<dbReference type="PANTHER" id="PTHR18887:SF2">
    <property type="entry name" value="GOLGIN SUBFAMILY B MEMBER 1"/>
    <property type="match status" value="1"/>
</dbReference>
<feature type="region of interest" description="Disordered" evidence="2">
    <location>
        <begin position="88"/>
        <end position="120"/>
    </location>
</feature>
<evidence type="ECO:0000256" key="1">
    <source>
        <dbReference type="SAM" id="Coils"/>
    </source>
</evidence>
<dbReference type="Ensembl" id="ENSCMIT00000009281.1">
    <property type="protein sequence ID" value="ENSCMIP00000009032.1"/>
    <property type="gene ID" value="ENSCMIG00000004786.1"/>
</dbReference>
<reference evidence="4" key="2">
    <citation type="journal article" date="2007" name="PLoS Biol.">
        <title>Survey sequencing and comparative analysis of the elephant shark (Callorhinchus milii) genome.</title>
        <authorList>
            <person name="Venkatesh B."/>
            <person name="Kirkness E.F."/>
            <person name="Loh Y.H."/>
            <person name="Halpern A.L."/>
            <person name="Lee A.P."/>
            <person name="Johnson J."/>
            <person name="Dandona N."/>
            <person name="Viswanathan L.D."/>
            <person name="Tay A."/>
            <person name="Venter J.C."/>
            <person name="Strausberg R.L."/>
            <person name="Brenner S."/>
        </authorList>
    </citation>
    <scope>NUCLEOTIDE SEQUENCE [LARGE SCALE GENOMIC DNA]</scope>
</reference>
<dbReference type="GO" id="GO:0016020">
    <property type="term" value="C:membrane"/>
    <property type="evidence" value="ECO:0007669"/>
    <property type="project" value="TreeGrafter"/>
</dbReference>
<gene>
    <name evidence="3" type="primary">GOLGB1</name>
</gene>
<feature type="region of interest" description="Disordered" evidence="2">
    <location>
        <begin position="1194"/>
        <end position="1217"/>
    </location>
</feature>
<feature type="compositionally biased region" description="Basic and acidic residues" evidence="2">
    <location>
        <begin position="1404"/>
        <end position="1414"/>
    </location>
</feature>
<feature type="compositionally biased region" description="Basic and acidic residues" evidence="2">
    <location>
        <begin position="505"/>
        <end position="517"/>
    </location>
</feature>
<feature type="compositionally biased region" description="Polar residues" evidence="2">
    <location>
        <begin position="486"/>
        <end position="495"/>
    </location>
</feature>
<feature type="coiled-coil region" evidence="1">
    <location>
        <begin position="348"/>
        <end position="417"/>
    </location>
</feature>
<dbReference type="InterPro" id="IPR026202">
    <property type="entry name" value="GOLGB1"/>
</dbReference>
<feature type="region of interest" description="Disordered" evidence="2">
    <location>
        <begin position="554"/>
        <end position="588"/>
    </location>
</feature>
<feature type="coiled-coil region" evidence="1">
    <location>
        <begin position="1898"/>
        <end position="2085"/>
    </location>
</feature>
<proteinExistence type="predicted"/>
<evidence type="ECO:0000313" key="4">
    <source>
        <dbReference type="Proteomes" id="UP000314986"/>
    </source>
</evidence>
<feature type="coiled-coil region" evidence="1">
    <location>
        <begin position="1774"/>
        <end position="1871"/>
    </location>
</feature>
<dbReference type="GeneTree" id="ENSGT00730000111007"/>
<reference evidence="3" key="4">
    <citation type="submission" date="2025-08" db="UniProtKB">
        <authorList>
            <consortium name="Ensembl"/>
        </authorList>
    </citation>
    <scope>IDENTIFICATION</scope>
</reference>
<keyword evidence="4" id="KW-1185">Reference proteome</keyword>
<sequence>SDCFLWSSSQPILHREPVLEAEVPEDVLERLAHTEQLVGQLKELIREKDLQLQSNEAGEREVAEARLAKLKLQAKGRISALTGRIEELQSGTAHSTTSPTATPPSPEPESAEHSPAQTIRSLQTKLEEKEEALVGRTRVVEMLQQELNNSEQNNQRGHRWWNRGHEGQTAAKEQEVALLNRVAEMEEEKGSLLLKVVEFEEVRAENGNEYGSERGTYFAILPPPSILNRSPLHSQSPPPPILNRPPHPILNRPLFSIPPHSQSLLLLSQAVDSLTEERDGLLAQLELRDKELREVMWLKAELERGQESMALTEHALRLEMEEAIVSSRLLEERLHSSVTESRSKDVKVEALQKDLDALQHCLSEQEAEARAVREQGWESEQAVARLSQGLSENEAQAEELQRSLDNTEQQLALARHSLTQEATEAQRLRMALAQREEEVSEVTASLSEKMVELNEDKFSLGEEVKRLRERLCQLEASRGEVDSQHDGSQGDLSQRGQDEGQADIPRGDQAGEEKVGLEEELEKLKKENEQIKRKFQASLVKRKELLKKVKELEKSVELQTSQSPALGKTDSDNNTGSSGQEREPELTAPLNTQIIELRRELSYREAEFGDVRVVLREQEAAMGQLRKLVGDLNQSLEERETTMSCLQTTISEKDLTIQQLLVEGVDSGGEGLETGYPGVEVLDPVTSLGSASGSELEAKLAGLELDREQLQRKLEEALSSRKETIKKAQEKARHHREQVRQQKEEYSLLAESLSQEQREKDSLRQDLLSLREQIRQTEESPSAPSDHQDLTAILRQKDKELEQLQLRLKEKEEVRKDQGQTKAREESEERVAELEHTFGLEREELLGEIEALKVKCQEAEVYTEDLKLALETAKAHTSLSEELAAMSKEYEELKAILGQREEEMERLHLRLKEHEELIEDQRRRITSEQELAKALQDRMGEQLKEREELRAELQEARQREEEGTQEARSRQQIQRKLQAALISRKETLKENKSLKEEMAGAERDKEELTGKMADLERISSALRRESEETALKMSSLREQNGKLIEEVDKALDENYNLNSSCESLKLAVEGVLREKDSLEQEMVSLKEVQAGQRREWESKRAELQQEYETLLQAYENVGGETARLGRALDVAKQDRQELLSRLRAGEAGTRELEARLEEAAQEQERTREKMRKFAKSKQVKIQELEEEIAALQVKGQPGTPGTPPAAQTVPGLANEADGRWEDITGELATRNRELMAERESLEEEARMLRLHLADAEEKLKESLRRTGKDEETQERDVTSQDVTSQEEVPPAGHPEMKVKVEFEGKLGSNWTSPAGSTLAPKADGSGQRASELEKRVRELESQRQDTKNEIRALMAAKQAWEEERARMEGEIERQREEVRRVEQSLSERELDTGQWQEKVAAATRGKETAEAERDDLEERLMNQLAELNGSIANYQQELEVSGRKVCELEVMAQNQGRQVGELEEEIRQLRRSKAEGEDRMRKEFEQKVKSIQRGRDGSKTHNAELQELLREKQQEVKQLQKDCILYQESISHLQRSLKALQFVQDETQKALDTAKREAADRDEDSRRAREELAAFRVRLDDTQSEAGRVLADNVRLREEVKAGESKAQGQLARMEKELNSRLELEKEKCRKEVRNAQERAEGLEREKAHTEATVRELRDTLEEKREEGKRLQTSFNENLAKLAAFTRSMSSLQDDRDRIIDESRKWETKFNQDMVRKEEEMRSGQEEVARLKEAFRQSTIQGEELELKLSRSELAEREWESHLESVEASHRLVVGRLEEEVSERVARLEELQRLYADCESEVRRLSEEARGLQEEAATLRSRAETLMETQDRLEVRLRDSEAEAQGLRLTCEQLSSDLQTSKALTDQLQAEAGETEGKIVALLEAKEAAVGSAVSELQQQHAGELEQWEARLREAEGERDQAEQDKMLTFSKSMASLQADRERVLAEHKELESRHRELGELRDRQAGEGVEETTQLREQLRELQARMDDTNSENAKLSAQLVRYREDLNQVITMKDCQHKQVLSSHVERVRALEGEKAEVREQLGEAESREQQLTQLLESVTGEKESLSGQLASLEGTVLELRQEVESLTGGGPLRVLQDQLEGKSAEAEELRGGLARAVTERDEARSKLQAAEARHMEELRRQERDTGIMRNETETAEERVAELARDLLEIEERLRQVMEEREGLRAQNQAFGKAMGSLQHSRDQLLAQLEEGSNKDAEARCRALEEDKAGLTAQLDGFARTVMALQGERDRLSDQLARGWRIQEARQGASPGTVSSPPTTTAAEAQSLRKALAALQDDRDRLLKELRQLRAERVRAGEESELRAQLRQLEAQLEEQRECRERADQDNADHHRQLQQFRFTLALKPPPRSLSNHPLARATRPPQITNSQRPILRWFVIRSITGRRGPYCKFSWWGAGGRGLLRAELSPRGPVWQWNVGIGPPPRDGL</sequence>
<feature type="compositionally biased region" description="Basic and acidic residues" evidence="2">
    <location>
        <begin position="951"/>
        <end position="969"/>
    </location>
</feature>
<feature type="coiled-coil region" evidence="1">
    <location>
        <begin position="2116"/>
        <end position="2236"/>
    </location>
</feature>
<feature type="region of interest" description="Disordered" evidence="2">
    <location>
        <begin position="477"/>
        <end position="517"/>
    </location>
</feature>
<feature type="coiled-coil region" evidence="1">
    <location>
        <begin position="2287"/>
        <end position="2348"/>
    </location>
</feature>
<feature type="compositionally biased region" description="Basic and acidic residues" evidence="2">
    <location>
        <begin position="1294"/>
        <end position="1304"/>
    </location>
</feature>
<feature type="coiled-coil region" evidence="1">
    <location>
        <begin position="1612"/>
        <end position="1674"/>
    </location>
</feature>
<dbReference type="PANTHER" id="PTHR18887">
    <property type="entry name" value="GOLGI-ASSOCIATED PROTEIN GCP360-RELATED"/>
    <property type="match status" value="1"/>
</dbReference>
<dbReference type="Proteomes" id="UP000314986">
    <property type="component" value="Unassembled WGS sequence"/>
</dbReference>
<reference evidence="4" key="1">
    <citation type="journal article" date="2006" name="Science">
        <title>Ancient noncoding elements conserved in the human genome.</title>
        <authorList>
            <person name="Venkatesh B."/>
            <person name="Kirkness E.F."/>
            <person name="Loh Y.H."/>
            <person name="Halpern A.L."/>
            <person name="Lee A.P."/>
            <person name="Johnson J."/>
            <person name="Dandona N."/>
            <person name="Viswanathan L.D."/>
            <person name="Tay A."/>
            <person name="Venter J.C."/>
            <person name="Strausberg R.L."/>
            <person name="Brenner S."/>
        </authorList>
    </citation>
    <scope>NUCLEOTIDE SEQUENCE [LARGE SCALE GENOMIC DNA]</scope>
</reference>
<feature type="compositionally biased region" description="Basic and acidic residues" evidence="2">
    <location>
        <begin position="1330"/>
        <end position="1348"/>
    </location>
</feature>
<keyword evidence="1" id="KW-0175">Coiled coil</keyword>
<feature type="region of interest" description="Disordered" evidence="2">
    <location>
        <begin position="1384"/>
        <end position="1414"/>
    </location>
</feature>
<feature type="compositionally biased region" description="Basic and acidic residues" evidence="2">
    <location>
        <begin position="1260"/>
        <end position="1278"/>
    </location>
</feature>
<reference evidence="3" key="5">
    <citation type="submission" date="2025-09" db="UniProtKB">
        <authorList>
            <consortium name="Ensembl"/>
        </authorList>
    </citation>
    <scope>IDENTIFICATION</scope>
</reference>
<organism evidence="3 4">
    <name type="scientific">Callorhinchus milii</name>
    <name type="common">Ghost shark</name>
    <dbReference type="NCBI Taxonomy" id="7868"/>
    <lineage>
        <taxon>Eukaryota</taxon>
        <taxon>Metazoa</taxon>
        <taxon>Chordata</taxon>
        <taxon>Craniata</taxon>
        <taxon>Vertebrata</taxon>
        <taxon>Chondrichthyes</taxon>
        <taxon>Holocephali</taxon>
        <taxon>Chimaeriformes</taxon>
        <taxon>Callorhinchidae</taxon>
        <taxon>Callorhinchus</taxon>
    </lineage>
</organism>
<feature type="region of interest" description="Disordered" evidence="2">
    <location>
        <begin position="1260"/>
        <end position="1348"/>
    </location>
</feature>
<accession>A0A4W3H1I0</accession>
<protein>
    <submittedName>
        <fullName evidence="3">Golgin B1</fullName>
    </submittedName>
</protein>
<evidence type="ECO:0000313" key="3">
    <source>
        <dbReference type="Ensembl" id="ENSCMIP00000009032.1"/>
    </source>
</evidence>
<feature type="region of interest" description="Disordered" evidence="2">
    <location>
        <begin position="951"/>
        <end position="972"/>
    </location>
</feature>
<dbReference type="Gene3D" id="1.10.287.1490">
    <property type="match status" value="1"/>
</dbReference>
<name>A0A4W3H1I0_CALMI</name>
<dbReference type="GO" id="GO:0005801">
    <property type="term" value="C:cis-Golgi network"/>
    <property type="evidence" value="ECO:0007669"/>
    <property type="project" value="TreeGrafter"/>
</dbReference>